<accession>A0A150L586</accession>
<evidence type="ECO:0000313" key="1">
    <source>
        <dbReference type="EMBL" id="KYD07471.1"/>
    </source>
</evidence>
<protein>
    <submittedName>
        <fullName evidence="1">Uncharacterized protein</fullName>
    </submittedName>
</protein>
<name>A0A150L586_9BACL</name>
<dbReference type="EMBL" id="LQYS01000119">
    <property type="protein sequence ID" value="KYD07471.1"/>
    <property type="molecule type" value="Genomic_DNA"/>
</dbReference>
<dbReference type="AlphaFoldDB" id="A0A150L586"/>
<gene>
    <name evidence="1" type="ORF">B4119_1361</name>
</gene>
<reference evidence="1 2" key="1">
    <citation type="submission" date="2016-01" db="EMBL/GenBank/DDBJ databases">
        <title>Draft Genome Sequences of Seven Thermophilic Sporeformers Isolated from Foods.</title>
        <authorList>
            <person name="Berendsen E.M."/>
            <person name="Wells-Bennik M.H."/>
            <person name="Krawcyk A.O."/>
            <person name="De Jong A."/>
            <person name="Holsappel S."/>
            <person name="Eijlander R.T."/>
            <person name="Kuipers O.P."/>
        </authorList>
    </citation>
    <scope>NUCLEOTIDE SEQUENCE [LARGE SCALE GENOMIC DNA]</scope>
    <source>
        <strain evidence="1 2">B4119</strain>
    </source>
</reference>
<evidence type="ECO:0000313" key="2">
    <source>
        <dbReference type="Proteomes" id="UP000075455"/>
    </source>
</evidence>
<dbReference type="PATRIC" id="fig|81408.3.peg.1239"/>
<proteinExistence type="predicted"/>
<sequence length="41" mass="4752">MDEEKMVNHVINTDEPYAQEALEILKRHGHGDRSKIAAEYI</sequence>
<dbReference type="Proteomes" id="UP000075455">
    <property type="component" value="Unassembled WGS sequence"/>
</dbReference>
<comment type="caution">
    <text evidence="1">The sequence shown here is derived from an EMBL/GenBank/DDBJ whole genome shotgun (WGS) entry which is preliminary data.</text>
</comment>
<dbReference type="STRING" id="81408.B4119_1361"/>
<organism evidence="1 2">
    <name type="scientific">Saccharococcus caldoxylosilyticus</name>
    <dbReference type="NCBI Taxonomy" id="81408"/>
    <lineage>
        <taxon>Bacteria</taxon>
        <taxon>Bacillati</taxon>
        <taxon>Bacillota</taxon>
        <taxon>Bacilli</taxon>
        <taxon>Bacillales</taxon>
        <taxon>Anoxybacillaceae</taxon>
        <taxon>Saccharococcus</taxon>
    </lineage>
</organism>